<dbReference type="Gene3D" id="3.30.390.30">
    <property type="match status" value="1"/>
</dbReference>
<evidence type="ECO:0000256" key="9">
    <source>
        <dbReference type="PIRSR" id="PIRSR000350-4"/>
    </source>
</evidence>
<keyword evidence="13" id="KW-0670">Pyruvate</keyword>
<feature type="binding site" evidence="8">
    <location>
        <position position="203"/>
    </location>
    <ligand>
        <name>NAD(+)</name>
        <dbReference type="ChEBI" id="CHEBI:57540"/>
    </ligand>
</feature>
<dbReference type="SUPFAM" id="SSF51905">
    <property type="entry name" value="FAD/NAD(P)-binding domain"/>
    <property type="match status" value="1"/>
</dbReference>
<keyword evidence="8" id="KW-0520">NAD</keyword>
<dbReference type="InterPro" id="IPR036188">
    <property type="entry name" value="FAD/NAD-bd_sf"/>
</dbReference>
<evidence type="ECO:0000259" key="12">
    <source>
        <dbReference type="Pfam" id="PF07992"/>
    </source>
</evidence>
<evidence type="ECO:0000256" key="10">
    <source>
        <dbReference type="RuleBase" id="RU003691"/>
    </source>
</evidence>
<dbReference type="GO" id="GO:0050660">
    <property type="term" value="F:flavin adenine dinucleotide binding"/>
    <property type="evidence" value="ECO:0007669"/>
    <property type="project" value="TreeGrafter"/>
</dbReference>
<dbReference type="SUPFAM" id="SSF55424">
    <property type="entry name" value="FAD/NAD-linked reductases, dimerisation (C-terminal) domain"/>
    <property type="match status" value="1"/>
</dbReference>
<proteinExistence type="inferred from homology"/>
<dbReference type="GO" id="GO:0016668">
    <property type="term" value="F:oxidoreductase activity, acting on a sulfur group of donors, NAD(P) as acceptor"/>
    <property type="evidence" value="ECO:0007669"/>
    <property type="project" value="InterPro"/>
</dbReference>
<feature type="binding site" evidence="8">
    <location>
        <position position="321"/>
    </location>
    <ligand>
        <name>FAD</name>
        <dbReference type="ChEBI" id="CHEBI:57692"/>
    </ligand>
</feature>
<dbReference type="PANTHER" id="PTHR43014">
    <property type="entry name" value="MERCURIC REDUCTASE"/>
    <property type="match status" value="1"/>
</dbReference>
<comment type="cofactor">
    <cofactor evidence="8">
        <name>FAD</name>
        <dbReference type="ChEBI" id="CHEBI:57692"/>
    </cofactor>
    <text evidence="8">Binds 1 FAD per subunit.</text>
</comment>
<dbReference type="InterPro" id="IPR004099">
    <property type="entry name" value="Pyr_nucl-diS_OxRdtase_dimer"/>
</dbReference>
<evidence type="ECO:0000313" key="14">
    <source>
        <dbReference type="Proteomes" id="UP000199236"/>
    </source>
</evidence>
<evidence type="ECO:0000259" key="11">
    <source>
        <dbReference type="Pfam" id="PF02852"/>
    </source>
</evidence>
<gene>
    <name evidence="13" type="ORF">SAMN04488056_105124</name>
</gene>
<evidence type="ECO:0000256" key="3">
    <source>
        <dbReference type="ARBA" id="ARBA00022827"/>
    </source>
</evidence>
<sequence length="488" mass="52184">MSEQIKTDICVIGAGSGGLTVAAAAAAFGEDVVLLEKGQMGGDCLNTGCVPSKALIAAAHHAENMRQANLFGISSVEPRVDFQAVHDHVHSVIGAIAPNDSVERFEGLGVRVIQQAGHFTDKRTVATADGQYEIKARSFVIATGSSAAVPPVEGIERIPYFTNETIFSLTKRPRHLVIIGGGPIGVELAQAHRRLGAEVTILEAYGILSREDPELSSVVIDQLKREGITLHEGVTIDRIEPAEDKDATPYGATLHFSHTLDGGVAGDADFVEATHVLVATGRRANVSDLGLEAAGVSYSERGIAVKPTMKTSNRRVYAIGDVAGGMQFTHVAGYHAGLVVRNILFKLGAKENTHIVPRVTFTAPELAHVGYSEAEARQKFRQVRILRWPFGENDRAQAERETAGFIKIITNKKGVVLGASVVGKNAGEIINMWALIVSQKMNIKAITGYVSPYPTLSEVGRRAAISAYADLPSKPGIRKIISFLKFLG</sequence>
<accession>A0A1I5GQQ1</accession>
<dbReference type="InterPro" id="IPR016156">
    <property type="entry name" value="FAD/NAD-linked_Rdtase_dimer_sf"/>
</dbReference>
<dbReference type="AlphaFoldDB" id="A0A1I5GQQ1"/>
<feature type="binding site" evidence="8">
    <location>
        <position position="281"/>
    </location>
    <ligand>
        <name>NAD(+)</name>
        <dbReference type="ChEBI" id="CHEBI:57540"/>
    </ligand>
</feature>
<dbReference type="Pfam" id="PF07992">
    <property type="entry name" value="Pyr_redox_2"/>
    <property type="match status" value="1"/>
</dbReference>
<comment type="similarity">
    <text evidence="1 10">Belongs to the class-I pyridine nucleotide-disulfide oxidoreductase family.</text>
</comment>
<feature type="binding site" evidence="8">
    <location>
        <begin position="180"/>
        <end position="187"/>
    </location>
    <ligand>
        <name>NAD(+)</name>
        <dbReference type="ChEBI" id="CHEBI:57540"/>
    </ligand>
</feature>
<keyword evidence="3 8" id="KW-0274">FAD</keyword>
<dbReference type="EMBL" id="FOVR01000005">
    <property type="protein sequence ID" value="SFO38325.1"/>
    <property type="molecule type" value="Genomic_DNA"/>
</dbReference>
<feature type="binding site" evidence="8">
    <location>
        <position position="53"/>
    </location>
    <ligand>
        <name>FAD</name>
        <dbReference type="ChEBI" id="CHEBI:57692"/>
    </ligand>
</feature>
<keyword evidence="2 10" id="KW-0285">Flavoprotein</keyword>
<dbReference type="STRING" id="655353.SAMN04488056_105124"/>
<dbReference type="PIRSF" id="PIRSF000350">
    <property type="entry name" value="Mercury_reductase_MerA"/>
    <property type="match status" value="1"/>
</dbReference>
<name>A0A1I5GQQ1_9HYPH</name>
<dbReference type="InterPro" id="IPR001100">
    <property type="entry name" value="Pyr_nuc-diS_OxRdtase"/>
</dbReference>
<keyword evidence="5 10" id="KW-0560">Oxidoreductase</keyword>
<feature type="domain" description="Pyridine nucleotide-disulphide oxidoreductase dimerisation" evidence="11">
    <location>
        <begin position="356"/>
        <end position="463"/>
    </location>
</feature>
<feature type="disulfide bond" description="Redox-active" evidence="9">
    <location>
        <begin position="44"/>
        <end position="49"/>
    </location>
</feature>
<evidence type="ECO:0000256" key="7">
    <source>
        <dbReference type="ARBA" id="ARBA00023284"/>
    </source>
</evidence>
<organism evidence="13 14">
    <name type="scientific">Cohaesibacter marisflavi</name>
    <dbReference type="NCBI Taxonomy" id="655353"/>
    <lineage>
        <taxon>Bacteria</taxon>
        <taxon>Pseudomonadati</taxon>
        <taxon>Pseudomonadota</taxon>
        <taxon>Alphaproteobacteria</taxon>
        <taxon>Hyphomicrobiales</taxon>
        <taxon>Cohaesibacteraceae</taxon>
    </lineage>
</organism>
<evidence type="ECO:0000256" key="5">
    <source>
        <dbReference type="ARBA" id="ARBA00023002"/>
    </source>
</evidence>
<evidence type="ECO:0000256" key="8">
    <source>
        <dbReference type="PIRSR" id="PIRSR000350-3"/>
    </source>
</evidence>
<evidence type="ECO:0000256" key="2">
    <source>
        <dbReference type="ARBA" id="ARBA00022630"/>
    </source>
</evidence>
<keyword evidence="14" id="KW-1185">Reference proteome</keyword>
<dbReference type="PANTHER" id="PTHR43014:SF4">
    <property type="entry name" value="PYRIDINE NUCLEOTIDE-DISULFIDE OXIDOREDUCTASE RCLA-RELATED"/>
    <property type="match status" value="1"/>
</dbReference>
<evidence type="ECO:0000256" key="1">
    <source>
        <dbReference type="ARBA" id="ARBA00007532"/>
    </source>
</evidence>
<dbReference type="RefSeq" id="WP_090072695.1">
    <property type="nucleotide sequence ID" value="NZ_FOVR01000005.1"/>
</dbReference>
<evidence type="ECO:0000256" key="4">
    <source>
        <dbReference type="ARBA" id="ARBA00022857"/>
    </source>
</evidence>
<keyword evidence="6" id="KW-1015">Disulfide bond</keyword>
<reference evidence="13 14" key="1">
    <citation type="submission" date="2016-10" db="EMBL/GenBank/DDBJ databases">
        <authorList>
            <person name="de Groot N.N."/>
        </authorList>
    </citation>
    <scope>NUCLEOTIDE SEQUENCE [LARGE SCALE GENOMIC DNA]</scope>
    <source>
        <strain evidence="13 14">CGMCC 1.9157</strain>
    </source>
</reference>
<feature type="binding site" evidence="8">
    <location>
        <position position="117"/>
    </location>
    <ligand>
        <name>FAD</name>
        <dbReference type="ChEBI" id="CHEBI:57692"/>
    </ligand>
</feature>
<dbReference type="GO" id="GO:0003955">
    <property type="term" value="F:NAD(P)H dehydrogenase (quinone) activity"/>
    <property type="evidence" value="ECO:0007669"/>
    <property type="project" value="TreeGrafter"/>
</dbReference>
<protein>
    <submittedName>
        <fullName evidence="13">Pyruvate/2-oxoglutarate dehydrogenase complex, dihydrolipoamide dehydrogenase (E3) component</fullName>
    </submittedName>
</protein>
<feature type="binding site" evidence="8">
    <location>
        <begin position="143"/>
        <end position="145"/>
    </location>
    <ligand>
        <name>FAD</name>
        <dbReference type="ChEBI" id="CHEBI:57692"/>
    </ligand>
</feature>
<keyword evidence="4" id="KW-0521">NADP</keyword>
<keyword evidence="8" id="KW-0547">Nucleotide-binding</keyword>
<dbReference type="Pfam" id="PF02852">
    <property type="entry name" value="Pyr_redox_dim"/>
    <property type="match status" value="1"/>
</dbReference>
<dbReference type="PRINTS" id="PR00411">
    <property type="entry name" value="PNDRDTASEI"/>
</dbReference>
<dbReference type="OrthoDB" id="9781772at2"/>
<dbReference type="InterPro" id="IPR023753">
    <property type="entry name" value="FAD/NAD-binding_dom"/>
</dbReference>
<dbReference type="PROSITE" id="PS00076">
    <property type="entry name" value="PYRIDINE_REDOX_1"/>
    <property type="match status" value="1"/>
</dbReference>
<dbReference type="Proteomes" id="UP000199236">
    <property type="component" value="Unassembled WGS sequence"/>
</dbReference>
<dbReference type="InterPro" id="IPR012999">
    <property type="entry name" value="Pyr_OxRdtase_I_AS"/>
</dbReference>
<dbReference type="FunFam" id="3.30.390.30:FF:000001">
    <property type="entry name" value="Dihydrolipoyl dehydrogenase"/>
    <property type="match status" value="1"/>
</dbReference>
<feature type="domain" description="FAD/NAD(P)-binding" evidence="12">
    <location>
        <begin position="8"/>
        <end position="335"/>
    </location>
</feature>
<evidence type="ECO:0000313" key="13">
    <source>
        <dbReference type="EMBL" id="SFO38325.1"/>
    </source>
</evidence>
<keyword evidence="7 10" id="KW-0676">Redox-active center</keyword>
<evidence type="ECO:0000256" key="6">
    <source>
        <dbReference type="ARBA" id="ARBA00023157"/>
    </source>
</evidence>
<dbReference type="Gene3D" id="3.50.50.60">
    <property type="entry name" value="FAD/NAD(P)-binding domain"/>
    <property type="match status" value="2"/>
</dbReference>
<dbReference type="PRINTS" id="PR00368">
    <property type="entry name" value="FADPNR"/>
</dbReference>